<feature type="compositionally biased region" description="Polar residues" evidence="5">
    <location>
        <begin position="886"/>
        <end position="907"/>
    </location>
</feature>
<dbReference type="GO" id="GO:0006298">
    <property type="term" value="P:mismatch repair"/>
    <property type="evidence" value="ECO:0007669"/>
    <property type="project" value="InterPro"/>
</dbReference>
<organism evidence="7 8">
    <name type="scientific">Steinernema glaseri</name>
    <dbReference type="NCBI Taxonomy" id="37863"/>
    <lineage>
        <taxon>Eukaryota</taxon>
        <taxon>Metazoa</taxon>
        <taxon>Ecdysozoa</taxon>
        <taxon>Nematoda</taxon>
        <taxon>Chromadorea</taxon>
        <taxon>Rhabditida</taxon>
        <taxon>Tylenchina</taxon>
        <taxon>Panagrolaimomorpha</taxon>
        <taxon>Strongyloidoidea</taxon>
        <taxon>Steinernematidae</taxon>
        <taxon>Steinernema</taxon>
    </lineage>
</organism>
<dbReference type="Pfam" id="PF00488">
    <property type="entry name" value="MutS_V"/>
    <property type="match status" value="1"/>
</dbReference>
<dbReference type="InterPro" id="IPR045076">
    <property type="entry name" value="MutS"/>
</dbReference>
<dbReference type="SMART" id="SM00534">
    <property type="entry name" value="MUTSac"/>
    <property type="match status" value="1"/>
</dbReference>
<dbReference type="InterPro" id="IPR007861">
    <property type="entry name" value="DNA_mismatch_repair_MutS_clamp"/>
</dbReference>
<feature type="domain" description="DNA mismatch repair proteins mutS family" evidence="6">
    <location>
        <begin position="648"/>
        <end position="664"/>
    </location>
</feature>
<keyword evidence="2" id="KW-0547">Nucleotide-binding</keyword>
<dbReference type="SMART" id="SM00533">
    <property type="entry name" value="MUTSd"/>
    <property type="match status" value="1"/>
</dbReference>
<keyword evidence="3" id="KW-0067">ATP-binding</keyword>
<dbReference type="GO" id="GO:0051026">
    <property type="term" value="P:chiasma assembly"/>
    <property type="evidence" value="ECO:0007669"/>
    <property type="project" value="TreeGrafter"/>
</dbReference>
<dbReference type="InterPro" id="IPR027417">
    <property type="entry name" value="P-loop_NTPase"/>
</dbReference>
<accession>A0A1I7Y7V4</accession>
<reference evidence="8" key="1">
    <citation type="submission" date="2016-11" db="UniProtKB">
        <authorList>
            <consortium name="WormBaseParasite"/>
        </authorList>
    </citation>
    <scope>IDENTIFICATION</scope>
</reference>
<dbReference type="InterPro" id="IPR007696">
    <property type="entry name" value="DNA_mismatch_repair_MutS_core"/>
</dbReference>
<evidence type="ECO:0000259" key="6">
    <source>
        <dbReference type="PROSITE" id="PS00486"/>
    </source>
</evidence>
<dbReference type="Proteomes" id="UP000095287">
    <property type="component" value="Unplaced"/>
</dbReference>
<name>A0A1I7Y7V4_9BILA</name>
<proteinExistence type="inferred from homology"/>
<dbReference type="GO" id="GO:0005524">
    <property type="term" value="F:ATP binding"/>
    <property type="evidence" value="ECO:0007669"/>
    <property type="project" value="UniProtKB-KW"/>
</dbReference>
<evidence type="ECO:0000256" key="5">
    <source>
        <dbReference type="SAM" id="MobiDB-lite"/>
    </source>
</evidence>
<evidence type="ECO:0000256" key="1">
    <source>
        <dbReference type="ARBA" id="ARBA00006271"/>
    </source>
</evidence>
<keyword evidence="4" id="KW-0238">DNA-binding</keyword>
<dbReference type="Gene3D" id="3.40.50.300">
    <property type="entry name" value="P-loop containing nucleotide triphosphate hydrolases"/>
    <property type="match status" value="1"/>
</dbReference>
<dbReference type="GO" id="GO:0140664">
    <property type="term" value="F:ATP-dependent DNA damage sensor activity"/>
    <property type="evidence" value="ECO:0007669"/>
    <property type="project" value="InterPro"/>
</dbReference>
<sequence length="1041" mass="115785">MSEVILALCYGGGKIGAAYYEEDIKTIRILHDVSEEGDFSVLVSLLEQVNPTQVLACSAQDISLLAFLNQICESEDEDKEDQSTTQESGAEEQVEEDTTEVAVVPNDDEDYENPHMKLHLLPKTEYRYEDAQKRIQLLFLGESSSVAESKLITSFRVDLSYENMIRSFGALLKYMDRNRIGVEYEHVDVKTPVSSIKVFTIEGMLDIDRTTFAALQIFQSDYHPSAGKLASSFKSSTKEGVSIFRICNRCRSVPGKKLLRRWFERPTTNKSILISRQQAISYFIQDCNMEVTQFLYAKLKHIKSLRGILTRIRGGTVSTNDWKNLYLTCCHMVQISEFLKGRQVKLDILDELLPFCNEKLVSTTAMLAEIIDFEASAKEDRFVVAKGVDAELDKSKAIHEQLPEILTRIAVEECRNLDIVSCSVGYIPVIGFLLSVPVGVSIPEGQDLDMVYCTDEVVNFKSPRMQELDSQIGDIKPIIMDMERTIMLRIQAKVNERSGAILRAVHVMAVIESLISLTIAAREYNWTRPLLVDQPIIDVDGARHPISELMSEKPFVANPIKSGGESSKVKLLTGPNASGKSVYLKMVGIIAYMAHIGSFVPADRAVMGPINRILTRMYTIDNVLDGMSTFAKDLNQMSIALRRSNGFSLVIIDEFGKGTITEVGLSILACTLNYWLAKGKQGCPHIYASSHFHALPELLEYNGNILTYHTLEVVKHGERLEFLYKLVNGMIDCSYASYTAAQVGMDKAIVSRADEVYNLLRSGKTLEHVLPCDYDEQEVNGEMARQMEYLLSDFMSWDLDEDPKGFLELSRSVLSAEPNFNETCSIGSPAYSVDFCARQRATQLANATQQRREAFSELSREASTRSREPEVSFGTTQDLPVRLSRAASSGQGQRIHDASSTPIPATSSRREASSEQRDRAQPSFGQTQEAAPGQVDQGFSFTLTQGAFPGAMREFSFGLSQENSQVGTNREFSFELSQEASSTPIRAFSFGLSQDGSLGPSSPFSFQLTQEEASVGSLAQKASQARSVPEDSDIVPETQIS</sequence>
<feature type="region of interest" description="Disordered" evidence="5">
    <location>
        <begin position="76"/>
        <end position="100"/>
    </location>
</feature>
<dbReference type="PANTHER" id="PTHR11361">
    <property type="entry name" value="DNA MISMATCH REPAIR PROTEIN MUTS FAMILY MEMBER"/>
    <property type="match status" value="1"/>
</dbReference>
<evidence type="ECO:0000256" key="2">
    <source>
        <dbReference type="ARBA" id="ARBA00022741"/>
    </source>
</evidence>
<evidence type="ECO:0000256" key="3">
    <source>
        <dbReference type="ARBA" id="ARBA00022840"/>
    </source>
</evidence>
<keyword evidence="7" id="KW-1185">Reference proteome</keyword>
<dbReference type="InterPro" id="IPR036187">
    <property type="entry name" value="DNA_mismatch_repair_MutS_sf"/>
</dbReference>
<dbReference type="SUPFAM" id="SSF48334">
    <property type="entry name" value="DNA repair protein MutS, domain III"/>
    <property type="match status" value="1"/>
</dbReference>
<evidence type="ECO:0000313" key="8">
    <source>
        <dbReference type="WBParaSite" id="L893_g13527.t1"/>
    </source>
</evidence>
<dbReference type="PANTHER" id="PTHR11361:SF20">
    <property type="entry name" value="MUTS PROTEIN HOMOLOG 5"/>
    <property type="match status" value="1"/>
</dbReference>
<feature type="compositionally biased region" description="Acidic residues" evidence="5">
    <location>
        <begin position="89"/>
        <end position="99"/>
    </location>
</feature>
<dbReference type="InterPro" id="IPR000432">
    <property type="entry name" value="DNA_mismatch_repair_MutS_C"/>
</dbReference>
<dbReference type="PROSITE" id="PS00486">
    <property type="entry name" value="DNA_MISMATCH_REPAIR_2"/>
    <property type="match status" value="1"/>
</dbReference>
<dbReference type="WBParaSite" id="L893_g13527.t1">
    <property type="protein sequence ID" value="L893_g13527.t1"/>
    <property type="gene ID" value="L893_g13527"/>
</dbReference>
<protein>
    <submittedName>
        <fullName evidence="8">DNA_MISMATCH_REPAIR_2 domain-containing protein</fullName>
    </submittedName>
</protein>
<feature type="region of interest" description="Disordered" evidence="5">
    <location>
        <begin position="1015"/>
        <end position="1041"/>
    </location>
</feature>
<dbReference type="AlphaFoldDB" id="A0A1I7Y7V4"/>
<feature type="region of interest" description="Disordered" evidence="5">
    <location>
        <begin position="847"/>
        <end position="935"/>
    </location>
</feature>
<dbReference type="Gene3D" id="1.10.1420.10">
    <property type="match status" value="2"/>
</dbReference>
<evidence type="ECO:0000256" key="4">
    <source>
        <dbReference type="ARBA" id="ARBA00023125"/>
    </source>
</evidence>
<dbReference type="GO" id="GO:0005634">
    <property type="term" value="C:nucleus"/>
    <property type="evidence" value="ECO:0007669"/>
    <property type="project" value="TreeGrafter"/>
</dbReference>
<dbReference type="Pfam" id="PF05192">
    <property type="entry name" value="MutS_III"/>
    <property type="match status" value="1"/>
</dbReference>
<feature type="compositionally biased region" description="Basic and acidic residues" evidence="5">
    <location>
        <begin position="850"/>
        <end position="870"/>
    </location>
</feature>
<dbReference type="SUPFAM" id="SSF52540">
    <property type="entry name" value="P-loop containing nucleoside triphosphate hydrolases"/>
    <property type="match status" value="1"/>
</dbReference>
<comment type="similarity">
    <text evidence="1">Belongs to the DNA mismatch repair MutS family.</text>
</comment>
<dbReference type="Pfam" id="PF05190">
    <property type="entry name" value="MutS_IV"/>
    <property type="match status" value="1"/>
</dbReference>
<evidence type="ECO:0000313" key="7">
    <source>
        <dbReference type="Proteomes" id="UP000095287"/>
    </source>
</evidence>
<dbReference type="GO" id="GO:0030983">
    <property type="term" value="F:mismatched DNA binding"/>
    <property type="evidence" value="ECO:0007669"/>
    <property type="project" value="InterPro"/>
</dbReference>
<feature type="compositionally biased region" description="Basic and acidic residues" evidence="5">
    <location>
        <begin position="908"/>
        <end position="920"/>
    </location>
</feature>